<dbReference type="AlphaFoldDB" id="A0A8R1ITN0"/>
<evidence type="ECO:0000313" key="2">
    <source>
        <dbReference type="EnsemblMetazoa" id="CJA39566.1"/>
    </source>
</evidence>
<keyword evidence="3" id="KW-1185">Reference proteome</keyword>
<dbReference type="Proteomes" id="UP000005237">
    <property type="component" value="Unassembled WGS sequence"/>
</dbReference>
<sequence>MEEDRREDGDEEVKTADGKKGKNEIPIDMLKGLAEALGKVIHTDVRETTPMPPDQADLTDASTVRFLIFS</sequence>
<proteinExistence type="predicted"/>
<evidence type="ECO:0000256" key="1">
    <source>
        <dbReference type="SAM" id="MobiDB-lite"/>
    </source>
</evidence>
<accession>A0A8R1ITN0</accession>
<protein>
    <submittedName>
        <fullName evidence="2">Uncharacterized protein</fullName>
    </submittedName>
</protein>
<evidence type="ECO:0000313" key="3">
    <source>
        <dbReference type="Proteomes" id="UP000005237"/>
    </source>
</evidence>
<reference evidence="3" key="1">
    <citation type="submission" date="2010-08" db="EMBL/GenBank/DDBJ databases">
        <authorList>
            <consortium name="Caenorhabditis japonica Sequencing Consortium"/>
            <person name="Wilson R.K."/>
        </authorList>
    </citation>
    <scope>NUCLEOTIDE SEQUENCE [LARGE SCALE GENOMIC DNA]</scope>
    <source>
        <strain evidence="3">DF5081</strain>
    </source>
</reference>
<organism evidence="2 3">
    <name type="scientific">Caenorhabditis japonica</name>
    <dbReference type="NCBI Taxonomy" id="281687"/>
    <lineage>
        <taxon>Eukaryota</taxon>
        <taxon>Metazoa</taxon>
        <taxon>Ecdysozoa</taxon>
        <taxon>Nematoda</taxon>
        <taxon>Chromadorea</taxon>
        <taxon>Rhabditida</taxon>
        <taxon>Rhabditina</taxon>
        <taxon>Rhabditomorpha</taxon>
        <taxon>Rhabditoidea</taxon>
        <taxon>Rhabditidae</taxon>
        <taxon>Peloderinae</taxon>
        <taxon>Caenorhabditis</taxon>
    </lineage>
</organism>
<dbReference type="EnsemblMetazoa" id="CJA39566.1">
    <property type="protein sequence ID" value="CJA39566.1"/>
    <property type="gene ID" value="WBGene00215413"/>
</dbReference>
<reference evidence="2" key="2">
    <citation type="submission" date="2022-06" db="UniProtKB">
        <authorList>
            <consortium name="EnsemblMetazoa"/>
        </authorList>
    </citation>
    <scope>IDENTIFICATION</scope>
    <source>
        <strain evidence="2">DF5081</strain>
    </source>
</reference>
<feature type="region of interest" description="Disordered" evidence="1">
    <location>
        <begin position="1"/>
        <end position="23"/>
    </location>
</feature>
<name>A0A8R1ITN0_CAEJA</name>